<evidence type="ECO:0000256" key="1">
    <source>
        <dbReference type="SAM" id="MobiDB-lite"/>
    </source>
</evidence>
<feature type="compositionally biased region" description="Polar residues" evidence="1">
    <location>
        <begin position="272"/>
        <end position="288"/>
    </location>
</feature>
<accession>A0A078AH02</accession>
<feature type="region of interest" description="Disordered" evidence="1">
    <location>
        <begin position="272"/>
        <end position="301"/>
    </location>
</feature>
<reference evidence="2 3" key="1">
    <citation type="submission" date="2014-06" db="EMBL/GenBank/DDBJ databases">
        <authorList>
            <person name="Swart Estienne"/>
        </authorList>
    </citation>
    <scope>NUCLEOTIDE SEQUENCE [LARGE SCALE GENOMIC DNA]</scope>
    <source>
        <strain evidence="2 3">130c</strain>
    </source>
</reference>
<organism evidence="2 3">
    <name type="scientific">Stylonychia lemnae</name>
    <name type="common">Ciliate</name>
    <dbReference type="NCBI Taxonomy" id="5949"/>
    <lineage>
        <taxon>Eukaryota</taxon>
        <taxon>Sar</taxon>
        <taxon>Alveolata</taxon>
        <taxon>Ciliophora</taxon>
        <taxon>Intramacronucleata</taxon>
        <taxon>Spirotrichea</taxon>
        <taxon>Stichotrichia</taxon>
        <taxon>Sporadotrichida</taxon>
        <taxon>Oxytrichidae</taxon>
        <taxon>Stylonychinae</taxon>
        <taxon>Stylonychia</taxon>
    </lineage>
</organism>
<evidence type="ECO:0000313" key="2">
    <source>
        <dbReference type="EMBL" id="CDW81509.1"/>
    </source>
</evidence>
<dbReference type="Proteomes" id="UP000039865">
    <property type="component" value="Unassembled WGS sequence"/>
</dbReference>
<dbReference type="InParanoid" id="A0A078AH02"/>
<keyword evidence="3" id="KW-1185">Reference proteome</keyword>
<proteinExistence type="predicted"/>
<evidence type="ECO:0000313" key="3">
    <source>
        <dbReference type="Proteomes" id="UP000039865"/>
    </source>
</evidence>
<dbReference type="AlphaFoldDB" id="A0A078AH02"/>
<feature type="region of interest" description="Disordered" evidence="1">
    <location>
        <begin position="97"/>
        <end position="122"/>
    </location>
</feature>
<feature type="compositionally biased region" description="Acidic residues" evidence="1">
    <location>
        <begin position="204"/>
        <end position="226"/>
    </location>
</feature>
<sequence length="301" mass="34514">MLFLYFKDQKARAMQEKNQTWTTIYDDVVLPVFVERLTDEFNSDKILIGKEIEIILGNLADFLTGIALLYLCYHNGKFALKKRRKYHRKIKKQKKRLQSNFTENSNPNVLFTSNPASNMSRPNYGTESINSILMNPTSNNTTDKSNPVLGEQPRKINNFADSIIKMQQNINNDPTIAGYKNTLNKNKGKKQVSANVSFQFDDNRGDEESDESDEELSDDDEVDEEGSLFQKDYSPLSDPTILSEQFLTAKQFESFLRSLKSFKKIYPYSKQETLLNPGQEGKNTFTSQHNHKDLSQGSSIN</sequence>
<feature type="region of interest" description="Disordered" evidence="1">
    <location>
        <begin position="196"/>
        <end position="235"/>
    </location>
</feature>
<gene>
    <name evidence="2" type="primary">Contig17613.g18733</name>
    <name evidence="2" type="ORF">STYLEM_10527</name>
</gene>
<dbReference type="EMBL" id="CCKQ01010015">
    <property type="protein sequence ID" value="CDW81509.1"/>
    <property type="molecule type" value="Genomic_DNA"/>
</dbReference>
<name>A0A078AH02_STYLE</name>
<protein>
    <submittedName>
        <fullName evidence="2">Uncharacterized protein</fullName>
    </submittedName>
</protein>
<feature type="compositionally biased region" description="Polar residues" evidence="1">
    <location>
        <begin position="98"/>
        <end position="122"/>
    </location>
</feature>